<protein>
    <recommendedName>
        <fullName evidence="3">NAD-dependent epimerase/dehydratase domain-containing protein</fullName>
    </recommendedName>
</protein>
<reference evidence="4" key="1">
    <citation type="submission" date="2022-05" db="EMBL/GenBank/DDBJ databases">
        <title>Single-amplified genomics reveal most streamlined microbe among free-living bacteria.</title>
        <authorList>
            <person name="Roda-Garcia J."/>
            <person name="Haro-Moreno J.M."/>
            <person name="Rodriguez-Valera F."/>
            <person name="Almagro-Moreno S."/>
            <person name="Lopez-Perez M."/>
        </authorList>
    </citation>
    <scope>NUCLEOTIDE SEQUENCE</scope>
    <source>
        <strain evidence="4">TMED112-D2-2</strain>
    </source>
</reference>
<sequence>MKILVAGSTGLVGKTLITDFLHEHEVIAISRRPFKFPNNVKQELIDFNKDFSLKPADHFFICLGYPLELLDLIYMRDKIKPKFEEVDFGLVIKLAKMALDVGIKDISVISSVMADKNSLNHYLKIKGEMEEEIKKLSFNKINIFRPSHLLGERENKIGLDVQIFEKVTNIFGQVLPSQLKDFKNVEARTLAKNMVTEAFNNKTGVSYFSHKDFN</sequence>
<dbReference type="Pfam" id="PF01370">
    <property type="entry name" value="Epimerase"/>
    <property type="match status" value="1"/>
</dbReference>
<dbReference type="AlphaFoldDB" id="A0A9Q8X233"/>
<accession>A0A9Q8X233</accession>
<dbReference type="SUPFAM" id="SSF51735">
    <property type="entry name" value="NAD(P)-binding Rossmann-fold domains"/>
    <property type="match status" value="1"/>
</dbReference>
<gene>
    <name evidence="4" type="ORF">M9B40_03685</name>
</gene>
<keyword evidence="5" id="KW-1185">Reference proteome</keyword>
<dbReference type="Proteomes" id="UP001056381">
    <property type="component" value="Chromosome"/>
</dbReference>
<dbReference type="Gene3D" id="3.40.50.720">
    <property type="entry name" value="NAD(P)-binding Rossmann-like Domain"/>
    <property type="match status" value="1"/>
</dbReference>
<evidence type="ECO:0000256" key="1">
    <source>
        <dbReference type="ARBA" id="ARBA00004370"/>
    </source>
</evidence>
<evidence type="ECO:0000259" key="3">
    <source>
        <dbReference type="Pfam" id="PF01370"/>
    </source>
</evidence>
<comment type="subcellular location">
    <subcellularLocation>
        <location evidence="1">Membrane</location>
    </subcellularLocation>
</comment>
<evidence type="ECO:0000313" key="4">
    <source>
        <dbReference type="EMBL" id="URQ62837.1"/>
    </source>
</evidence>
<dbReference type="PANTHER" id="PTHR14097:SF7">
    <property type="entry name" value="OXIDOREDUCTASE HTATIP2"/>
    <property type="match status" value="1"/>
</dbReference>
<organism evidence="4 5">
    <name type="scientific">SAR86 cluster bacterium</name>
    <dbReference type="NCBI Taxonomy" id="2030880"/>
    <lineage>
        <taxon>Bacteria</taxon>
        <taxon>Pseudomonadati</taxon>
        <taxon>Pseudomonadota</taxon>
        <taxon>Gammaproteobacteria</taxon>
        <taxon>SAR86 cluster</taxon>
    </lineage>
</organism>
<evidence type="ECO:0000256" key="2">
    <source>
        <dbReference type="ARBA" id="ARBA00023136"/>
    </source>
</evidence>
<dbReference type="InterPro" id="IPR036291">
    <property type="entry name" value="NAD(P)-bd_dom_sf"/>
</dbReference>
<name>A0A9Q8X233_9GAMM</name>
<feature type="domain" description="NAD-dependent epimerase/dehydratase" evidence="3">
    <location>
        <begin position="3"/>
        <end position="94"/>
    </location>
</feature>
<proteinExistence type="predicted"/>
<dbReference type="GO" id="GO:0016020">
    <property type="term" value="C:membrane"/>
    <property type="evidence" value="ECO:0007669"/>
    <property type="project" value="UniProtKB-SubCell"/>
</dbReference>
<dbReference type="InterPro" id="IPR001509">
    <property type="entry name" value="Epimerase_deHydtase"/>
</dbReference>
<evidence type="ECO:0000313" key="5">
    <source>
        <dbReference type="Proteomes" id="UP001056381"/>
    </source>
</evidence>
<dbReference type="PANTHER" id="PTHR14097">
    <property type="entry name" value="OXIDOREDUCTASE HTATIP2"/>
    <property type="match status" value="1"/>
</dbReference>
<dbReference type="EMBL" id="CP097966">
    <property type="protein sequence ID" value="URQ62837.1"/>
    <property type="molecule type" value="Genomic_DNA"/>
</dbReference>
<keyword evidence="2" id="KW-0472">Membrane</keyword>